<keyword evidence="5" id="KW-0479">Metal-binding</keyword>
<evidence type="ECO:0000256" key="8">
    <source>
        <dbReference type="SAM" id="SignalP"/>
    </source>
</evidence>
<feature type="domain" description="Prenyltransferase alpha-alpha toroid" evidence="9">
    <location>
        <begin position="28"/>
        <end position="335"/>
    </location>
</feature>
<name>A0A815IW28_ADIRI</name>
<gene>
    <name evidence="10" type="ORF">EDS130_LOCUS34385</name>
</gene>
<evidence type="ECO:0000256" key="5">
    <source>
        <dbReference type="ARBA" id="ARBA00022723"/>
    </source>
</evidence>
<dbReference type="SUPFAM" id="SSF48239">
    <property type="entry name" value="Terpenoid cyclases/Protein prenyltransferases"/>
    <property type="match status" value="1"/>
</dbReference>
<reference evidence="10" key="1">
    <citation type="submission" date="2021-02" db="EMBL/GenBank/DDBJ databases">
        <authorList>
            <person name="Nowell W R."/>
        </authorList>
    </citation>
    <scope>NUCLEOTIDE SEQUENCE</scope>
</reference>
<dbReference type="GO" id="GO:0005953">
    <property type="term" value="C:CAAX-protein geranylgeranyltransferase complex"/>
    <property type="evidence" value="ECO:0007669"/>
    <property type="project" value="TreeGrafter"/>
</dbReference>
<comment type="cofactor">
    <cofactor evidence="1">
        <name>Zn(2+)</name>
        <dbReference type="ChEBI" id="CHEBI:29105"/>
    </cofactor>
</comment>
<dbReference type="Pfam" id="PF00432">
    <property type="entry name" value="Prenyltrans"/>
    <property type="match status" value="1"/>
</dbReference>
<evidence type="ECO:0000259" key="9">
    <source>
        <dbReference type="Pfam" id="PF00432"/>
    </source>
</evidence>
<dbReference type="OrthoDB" id="24893at2759"/>
<evidence type="ECO:0000256" key="1">
    <source>
        <dbReference type="ARBA" id="ARBA00001947"/>
    </source>
</evidence>
<keyword evidence="6" id="KW-0677">Repeat</keyword>
<evidence type="ECO:0000256" key="7">
    <source>
        <dbReference type="ARBA" id="ARBA00022833"/>
    </source>
</evidence>
<dbReference type="Proteomes" id="UP000663852">
    <property type="component" value="Unassembled WGS sequence"/>
</dbReference>
<protein>
    <recommendedName>
        <fullName evidence="9">Prenyltransferase alpha-alpha toroid domain-containing protein</fullName>
    </recommendedName>
</protein>
<keyword evidence="8" id="KW-0732">Signal</keyword>
<evidence type="ECO:0000256" key="3">
    <source>
        <dbReference type="ARBA" id="ARBA00022602"/>
    </source>
</evidence>
<feature type="signal peptide" evidence="8">
    <location>
        <begin position="1"/>
        <end position="25"/>
    </location>
</feature>
<keyword evidence="7" id="KW-0862">Zinc</keyword>
<feature type="chain" id="PRO_5032965617" description="Prenyltransferase alpha-alpha toroid domain-containing protein" evidence="8">
    <location>
        <begin position="26"/>
        <end position="355"/>
    </location>
</feature>
<proteinExistence type="inferred from homology"/>
<organism evidence="10 11">
    <name type="scientific">Adineta ricciae</name>
    <name type="common">Rotifer</name>
    <dbReference type="NCBI Taxonomy" id="249248"/>
    <lineage>
        <taxon>Eukaryota</taxon>
        <taxon>Metazoa</taxon>
        <taxon>Spiralia</taxon>
        <taxon>Gnathifera</taxon>
        <taxon>Rotifera</taxon>
        <taxon>Eurotatoria</taxon>
        <taxon>Bdelloidea</taxon>
        <taxon>Adinetida</taxon>
        <taxon>Adinetidae</taxon>
        <taxon>Adineta</taxon>
    </lineage>
</organism>
<dbReference type="GO" id="GO:0004662">
    <property type="term" value="F:CAAX-protein geranylgeranyltransferase activity"/>
    <property type="evidence" value="ECO:0007669"/>
    <property type="project" value="TreeGrafter"/>
</dbReference>
<dbReference type="InterPro" id="IPR001330">
    <property type="entry name" value="Prenyltrans"/>
</dbReference>
<evidence type="ECO:0000256" key="4">
    <source>
        <dbReference type="ARBA" id="ARBA00022679"/>
    </source>
</evidence>
<dbReference type="GO" id="GO:0046872">
    <property type="term" value="F:metal ion binding"/>
    <property type="evidence" value="ECO:0007669"/>
    <property type="project" value="UniProtKB-KW"/>
</dbReference>
<dbReference type="PANTHER" id="PTHR11774:SF4">
    <property type="entry name" value="GERANYLGERANYL TRANSFERASE TYPE-1 SUBUNIT BETA"/>
    <property type="match status" value="1"/>
</dbReference>
<evidence type="ECO:0000313" key="10">
    <source>
        <dbReference type="EMBL" id="CAF1371217.1"/>
    </source>
</evidence>
<keyword evidence="4" id="KW-0808">Transferase</keyword>
<dbReference type="InterPro" id="IPR045089">
    <property type="entry name" value="PGGT1B-like"/>
</dbReference>
<evidence type="ECO:0000313" key="11">
    <source>
        <dbReference type="Proteomes" id="UP000663852"/>
    </source>
</evidence>
<dbReference type="PANTHER" id="PTHR11774">
    <property type="entry name" value="GERANYLGERANYL TRANSFERASE TYPE BETA SUBUNIT"/>
    <property type="match status" value="1"/>
</dbReference>
<sequence length="355" mass="39715">MCCYLFSSLLFVCSKLNYLIEQLNAGSNKYFTRCLTVLPSQTSSLDNSRVTIAFYSLSALDLLQYLPIALPYNASELISWIYSLQLITDTDVCGFRGSSCMITSRTTPNAYDRVHITMTMAALISLLLLGDDLEKVQRSRIASSLTHLQLPTGAFLATQLSTENDLRFVYCACVIAYILNDWSGIDRDLCTNFILQCRTYEYAFGQVPDAEAHGGSTFCAIAALSLLNRLNDLDHQDELVRWCLQRQTEGFNGRPNKPDDSCYSWWIGATLKLLGKESLINIDQNQAFLHATESKITGGFSKLPDSSADPLHSYLSLASLSLMNHDKLKSIHPALLFSVDVVERLEKDLHLKWTG</sequence>
<dbReference type="EMBL" id="CAJNOJ010000287">
    <property type="protein sequence ID" value="CAF1371217.1"/>
    <property type="molecule type" value="Genomic_DNA"/>
</dbReference>
<evidence type="ECO:0000256" key="2">
    <source>
        <dbReference type="ARBA" id="ARBA00010497"/>
    </source>
</evidence>
<dbReference type="AlphaFoldDB" id="A0A815IW28"/>
<dbReference type="Gene3D" id="1.50.10.20">
    <property type="match status" value="1"/>
</dbReference>
<evidence type="ECO:0000256" key="6">
    <source>
        <dbReference type="ARBA" id="ARBA00022737"/>
    </source>
</evidence>
<comment type="similarity">
    <text evidence="2">Belongs to the protein prenyltransferase subunit beta family.</text>
</comment>
<keyword evidence="3" id="KW-0637">Prenyltransferase</keyword>
<comment type="caution">
    <text evidence="10">The sequence shown here is derived from an EMBL/GenBank/DDBJ whole genome shotgun (WGS) entry which is preliminary data.</text>
</comment>
<accession>A0A815IW28</accession>
<dbReference type="InterPro" id="IPR008930">
    <property type="entry name" value="Terpenoid_cyclase/PrenylTrfase"/>
</dbReference>